<feature type="transmembrane region" description="Helical" evidence="8">
    <location>
        <begin position="368"/>
        <end position="392"/>
    </location>
</feature>
<proteinExistence type="predicted"/>
<evidence type="ECO:0000256" key="5">
    <source>
        <dbReference type="ARBA" id="ARBA00023133"/>
    </source>
</evidence>
<dbReference type="Proteomes" id="UP000050794">
    <property type="component" value="Unassembled WGS sequence"/>
</dbReference>
<dbReference type="GO" id="GO:0016020">
    <property type="term" value="C:membrane"/>
    <property type="evidence" value="ECO:0007669"/>
    <property type="project" value="UniProtKB-SubCell"/>
</dbReference>
<keyword evidence="6 8" id="KW-0472">Membrane</keyword>
<protein>
    <recommendedName>
        <fullName evidence="7">Heme O synthase</fullName>
    </recommendedName>
</protein>
<evidence type="ECO:0000313" key="10">
    <source>
        <dbReference type="Proteomes" id="UP000050794"/>
    </source>
</evidence>
<dbReference type="PANTHER" id="PTHR43448:SF2">
    <property type="entry name" value="PROTOHEME IX FARNESYLTRANSFERASE, MITOCHONDRIAL"/>
    <property type="match status" value="1"/>
</dbReference>
<dbReference type="NCBIfam" id="TIGR01473">
    <property type="entry name" value="cyoE_ctaB"/>
    <property type="match status" value="1"/>
</dbReference>
<keyword evidence="10" id="KW-1185">Reference proteome</keyword>
<feature type="transmembrane region" description="Helical" evidence="8">
    <location>
        <begin position="483"/>
        <end position="501"/>
    </location>
</feature>
<dbReference type="PANTHER" id="PTHR43448">
    <property type="entry name" value="PROTOHEME IX FARNESYLTRANSFERASE, MITOCHONDRIAL"/>
    <property type="match status" value="1"/>
</dbReference>
<evidence type="ECO:0000256" key="3">
    <source>
        <dbReference type="ARBA" id="ARBA00022692"/>
    </source>
</evidence>
<dbReference type="Gene3D" id="1.10.357.140">
    <property type="entry name" value="UbiA prenyltransferase"/>
    <property type="match status" value="1"/>
</dbReference>
<dbReference type="InterPro" id="IPR000537">
    <property type="entry name" value="UbiA_prenyltransferase"/>
</dbReference>
<dbReference type="AlphaFoldDB" id="A0A183V298"/>
<reference evidence="9 10" key="2">
    <citation type="submission" date="2018-11" db="EMBL/GenBank/DDBJ databases">
        <authorList>
            <consortium name="Pathogen Informatics"/>
        </authorList>
    </citation>
    <scope>NUCLEOTIDE SEQUENCE [LARGE SCALE GENOMIC DNA]</scope>
</reference>
<dbReference type="Pfam" id="PF01040">
    <property type="entry name" value="UbiA"/>
    <property type="match status" value="1"/>
</dbReference>
<dbReference type="EMBL" id="UYWY01022498">
    <property type="protein sequence ID" value="VDM46189.1"/>
    <property type="molecule type" value="Genomic_DNA"/>
</dbReference>
<keyword evidence="5" id="KW-0350">Heme biosynthesis</keyword>
<evidence type="ECO:0000256" key="1">
    <source>
        <dbReference type="ARBA" id="ARBA00004141"/>
    </source>
</evidence>
<feature type="transmembrane region" description="Helical" evidence="8">
    <location>
        <begin position="251"/>
        <end position="281"/>
    </location>
</feature>
<feature type="transmembrane region" description="Helical" evidence="8">
    <location>
        <begin position="302"/>
        <end position="322"/>
    </location>
</feature>
<evidence type="ECO:0000256" key="8">
    <source>
        <dbReference type="SAM" id="Phobius"/>
    </source>
</evidence>
<dbReference type="CDD" id="cd13957">
    <property type="entry name" value="PT_UbiA_Cox10"/>
    <property type="match status" value="1"/>
</dbReference>
<accession>A0A183V298</accession>
<evidence type="ECO:0000313" key="9">
    <source>
        <dbReference type="EMBL" id="VDM46189.1"/>
    </source>
</evidence>
<keyword evidence="4 8" id="KW-1133">Transmembrane helix</keyword>
<dbReference type="GO" id="GO:0006784">
    <property type="term" value="P:heme A biosynthetic process"/>
    <property type="evidence" value="ECO:0007669"/>
    <property type="project" value="TreeGrafter"/>
</dbReference>
<evidence type="ECO:0000256" key="4">
    <source>
        <dbReference type="ARBA" id="ARBA00022989"/>
    </source>
</evidence>
<dbReference type="WBParaSite" id="TCNE_0001486801-mRNA-1">
    <property type="protein sequence ID" value="TCNE_0001486801-mRNA-1"/>
    <property type="gene ID" value="TCNE_0001486801"/>
</dbReference>
<keyword evidence="2" id="KW-0808">Transferase</keyword>
<dbReference type="InterPro" id="IPR044878">
    <property type="entry name" value="UbiA_sf"/>
</dbReference>
<evidence type="ECO:0000256" key="2">
    <source>
        <dbReference type="ARBA" id="ARBA00022679"/>
    </source>
</evidence>
<dbReference type="InterPro" id="IPR006369">
    <property type="entry name" value="Protohaem_IX_farnesylTrfase"/>
</dbReference>
<dbReference type="GO" id="GO:0005739">
    <property type="term" value="C:mitochondrion"/>
    <property type="evidence" value="ECO:0007669"/>
    <property type="project" value="TreeGrafter"/>
</dbReference>
<reference evidence="11" key="1">
    <citation type="submission" date="2016-06" db="UniProtKB">
        <authorList>
            <consortium name="WormBaseParasite"/>
        </authorList>
    </citation>
    <scope>IDENTIFICATION</scope>
</reference>
<feature type="transmembrane region" description="Helical" evidence="8">
    <location>
        <begin position="328"/>
        <end position="347"/>
    </location>
</feature>
<evidence type="ECO:0000256" key="7">
    <source>
        <dbReference type="ARBA" id="ARBA00030253"/>
    </source>
</evidence>
<keyword evidence="3 8" id="KW-0812">Transmembrane</keyword>
<sequence length="529" mass="58611">SALIISPRTFSAVKYLKRKCPTVPKHASIVGTVFEEAGIEEVQLIMCEWGSVFEQIIALKLSNSQCVPPSNYFLRKLPPVARNQTMSIWSGHNDAEGCTAELTRKRLIMLNQPLNVRYHVRPRRFRVVYRISFQGWMNLFKIRSRRYELGMTRLKPYSAEMLSARLPHRLCGMPSSAFTTNRASVVAVRRVRPDVDAPLSSPDLKLNIWKRCPTSNAETIPLGHCGVNLILTDAPIDQWRRMKSNHLIADYFQTICLASFLACASGTALLSACANACNHLLEAPYDAQMKRTQSRLLVVHRFSPLHAVGFASVAALAGVAVLSMGCNALTAALGLLNVFLYAGVYTPMKRHSIGCTWAGAVVGAIPPVMGYTAATGTVQPAALILAAILYSWQFPHFNSLSWNLRGDYSRAGYRIMCVTNEALCRRTTLRHSLALCGICSIAAPYSNLTTWSFAFDSLPVNAFLVYFAMKFYTNPDAKTSRALFRYSLLYLPLIMVLMVVSKYGQSSTVLEACSLHTDLGSSSQEIMPP</sequence>
<organism evidence="10 11">
    <name type="scientific">Toxocara canis</name>
    <name type="common">Canine roundworm</name>
    <dbReference type="NCBI Taxonomy" id="6265"/>
    <lineage>
        <taxon>Eukaryota</taxon>
        <taxon>Metazoa</taxon>
        <taxon>Ecdysozoa</taxon>
        <taxon>Nematoda</taxon>
        <taxon>Chromadorea</taxon>
        <taxon>Rhabditida</taxon>
        <taxon>Spirurina</taxon>
        <taxon>Ascaridomorpha</taxon>
        <taxon>Ascaridoidea</taxon>
        <taxon>Toxocaridae</taxon>
        <taxon>Toxocara</taxon>
    </lineage>
</organism>
<evidence type="ECO:0000313" key="11">
    <source>
        <dbReference type="WBParaSite" id="TCNE_0001486801-mRNA-1"/>
    </source>
</evidence>
<dbReference type="GO" id="GO:0008495">
    <property type="term" value="F:protoheme IX farnesyltransferase activity"/>
    <property type="evidence" value="ECO:0007669"/>
    <property type="project" value="InterPro"/>
</dbReference>
<evidence type="ECO:0000256" key="6">
    <source>
        <dbReference type="ARBA" id="ARBA00023136"/>
    </source>
</evidence>
<name>A0A183V298_TOXCA</name>
<comment type="subcellular location">
    <subcellularLocation>
        <location evidence="1">Membrane</location>
        <topology evidence="1">Multi-pass membrane protein</topology>
    </subcellularLocation>
</comment>
<gene>
    <name evidence="9" type="ORF">TCNE_LOCUS14868</name>
</gene>